<feature type="compositionally biased region" description="Basic and acidic residues" evidence="1">
    <location>
        <begin position="116"/>
        <end position="132"/>
    </location>
</feature>
<dbReference type="Gene3D" id="3.30.710.10">
    <property type="entry name" value="Potassium Channel Kv1.1, Chain A"/>
    <property type="match status" value="2"/>
</dbReference>
<feature type="compositionally biased region" description="Polar residues" evidence="1">
    <location>
        <begin position="134"/>
        <end position="143"/>
    </location>
</feature>
<dbReference type="CDD" id="cd18316">
    <property type="entry name" value="BTB_POZ_KCTD-like"/>
    <property type="match status" value="1"/>
</dbReference>
<gene>
    <name evidence="3" type="ORF">CU098_009315</name>
</gene>
<protein>
    <recommendedName>
        <fullName evidence="2">BTB domain-containing protein</fullName>
    </recommendedName>
</protein>
<dbReference type="InterPro" id="IPR011333">
    <property type="entry name" value="SKP1/BTB/POZ_sf"/>
</dbReference>
<feature type="region of interest" description="Disordered" evidence="1">
    <location>
        <begin position="109"/>
        <end position="145"/>
    </location>
</feature>
<dbReference type="InterPro" id="IPR003131">
    <property type="entry name" value="T1-type_BTB"/>
</dbReference>
<evidence type="ECO:0000259" key="2">
    <source>
        <dbReference type="PROSITE" id="PS50097"/>
    </source>
</evidence>
<dbReference type="SUPFAM" id="SSF54695">
    <property type="entry name" value="POZ domain"/>
    <property type="match status" value="2"/>
</dbReference>
<reference evidence="3 4" key="1">
    <citation type="journal article" date="2018" name="G3 (Bethesda)">
        <title>Phylogenetic and Phylogenomic Definition of Rhizopus Species.</title>
        <authorList>
            <person name="Gryganskyi A.P."/>
            <person name="Golan J."/>
            <person name="Dolatabadi S."/>
            <person name="Mondo S."/>
            <person name="Robb S."/>
            <person name="Idnurm A."/>
            <person name="Muszewska A."/>
            <person name="Steczkiewicz K."/>
            <person name="Masonjones S."/>
            <person name="Liao H.L."/>
            <person name="Gajdeczka M.T."/>
            <person name="Anike F."/>
            <person name="Vuek A."/>
            <person name="Anishchenko I.M."/>
            <person name="Voigt K."/>
            <person name="de Hoog G.S."/>
            <person name="Smith M.E."/>
            <person name="Heitman J."/>
            <person name="Vilgalys R."/>
            <person name="Stajich J.E."/>
        </authorList>
    </citation>
    <scope>NUCLEOTIDE SEQUENCE [LARGE SCALE GENOMIC DNA]</scope>
    <source>
        <strain evidence="3 4">LSU 92-RS-03</strain>
    </source>
</reference>
<accession>A0A367KI74</accession>
<dbReference type="Pfam" id="PF02214">
    <property type="entry name" value="BTB_2"/>
    <property type="match status" value="2"/>
</dbReference>
<dbReference type="InterPro" id="IPR000210">
    <property type="entry name" value="BTB/POZ_dom"/>
</dbReference>
<comment type="caution">
    <text evidence="3">The sequence shown here is derived from an EMBL/GenBank/DDBJ whole genome shotgun (WGS) entry which is preliminary data.</text>
</comment>
<dbReference type="SMART" id="SM00225">
    <property type="entry name" value="BTB"/>
    <property type="match status" value="2"/>
</dbReference>
<organism evidence="3 4">
    <name type="scientific">Rhizopus stolonifer</name>
    <name type="common">Rhizopus nigricans</name>
    <dbReference type="NCBI Taxonomy" id="4846"/>
    <lineage>
        <taxon>Eukaryota</taxon>
        <taxon>Fungi</taxon>
        <taxon>Fungi incertae sedis</taxon>
        <taxon>Mucoromycota</taxon>
        <taxon>Mucoromycotina</taxon>
        <taxon>Mucoromycetes</taxon>
        <taxon>Mucorales</taxon>
        <taxon>Mucorineae</taxon>
        <taxon>Rhizopodaceae</taxon>
        <taxon>Rhizopus</taxon>
    </lineage>
</organism>
<dbReference type="GO" id="GO:0051260">
    <property type="term" value="P:protein homooligomerization"/>
    <property type="evidence" value="ECO:0007669"/>
    <property type="project" value="InterPro"/>
</dbReference>
<dbReference type="PROSITE" id="PS50097">
    <property type="entry name" value="BTB"/>
    <property type="match status" value="1"/>
</dbReference>
<evidence type="ECO:0000256" key="1">
    <source>
        <dbReference type="SAM" id="MobiDB-lite"/>
    </source>
</evidence>
<dbReference type="OrthoDB" id="2414723at2759"/>
<evidence type="ECO:0000313" key="3">
    <source>
        <dbReference type="EMBL" id="RCI01935.1"/>
    </source>
</evidence>
<dbReference type="PANTHER" id="PTHR14499:SF136">
    <property type="entry name" value="GH08630P"/>
    <property type="match status" value="1"/>
</dbReference>
<proteinExistence type="predicted"/>
<dbReference type="AlphaFoldDB" id="A0A367KI74"/>
<dbReference type="STRING" id="4846.A0A367KI74"/>
<feature type="domain" description="BTB" evidence="2">
    <location>
        <begin position="4"/>
        <end position="74"/>
    </location>
</feature>
<sequence length="378" mass="44495">MNASKVVIQLNVGGDIIQTYSKTLYGSRYFRMLLNNMRRVRQMTVDGSIFIDRSKDLFKYVLQYLRFKKLYIDCKDQDFLSELEDEADFYEIKGLKELIQNKYIHPKSLEHSTQSKKSERKVVRELREERSVRNNGVQENPAVNQHDIRAASFQEERSLDDNLYANENIQQNLRLSWDEDPIIQLNVGGYIYKTEAETLKRCPFIDSLLNTVEKDCDTNSLFVDRNGRLFEYILNYLLHGKFNPPTDLPELSCLKDEAEFYGLDSLEKQIEQMVFTECLKQTEVKERNYQVLTMQEFYSLSSVDLRHSEKQNLDTISKEYEVITTLYTEDPYWVCPRGLYSHTAPQKCGKTCKSIFEPDHHGWHFKDVQKVVVATRDN</sequence>
<name>A0A367KI74_RHIST</name>
<dbReference type="PANTHER" id="PTHR14499">
    <property type="entry name" value="POTASSIUM CHANNEL TETRAMERIZATION DOMAIN-CONTAINING"/>
    <property type="match status" value="1"/>
</dbReference>
<evidence type="ECO:0000313" key="4">
    <source>
        <dbReference type="Proteomes" id="UP000253551"/>
    </source>
</evidence>
<keyword evidence="4" id="KW-1185">Reference proteome</keyword>
<dbReference type="EMBL" id="PJQM01001603">
    <property type="protein sequence ID" value="RCI01935.1"/>
    <property type="molecule type" value="Genomic_DNA"/>
</dbReference>
<dbReference type="Proteomes" id="UP000253551">
    <property type="component" value="Unassembled WGS sequence"/>
</dbReference>